<dbReference type="InterPro" id="IPR013562">
    <property type="entry name" value="TmcA/NAT10_N"/>
</dbReference>
<comment type="caution">
    <text evidence="13">The sequence shown here is derived from an EMBL/GenBank/DDBJ whole genome shotgun (WGS) entry which is preliminary data.</text>
</comment>
<dbReference type="Gene3D" id="3.40.50.300">
    <property type="entry name" value="P-loop containing nucleotide triphosphate hydrolases"/>
    <property type="match status" value="1"/>
</dbReference>
<keyword evidence="4 9" id="KW-0819">tRNA processing</keyword>
<feature type="binding site" evidence="9">
    <location>
        <begin position="473"/>
        <end position="475"/>
    </location>
    <ligand>
        <name>acetyl-CoA</name>
        <dbReference type="ChEBI" id="CHEBI:57288"/>
    </ligand>
</feature>
<dbReference type="Proteomes" id="UP001169719">
    <property type="component" value="Unassembled WGS sequence"/>
</dbReference>
<dbReference type="GO" id="GO:0016746">
    <property type="term" value="F:acyltransferase activity"/>
    <property type="evidence" value="ECO:0007669"/>
    <property type="project" value="UniProtKB-KW"/>
</dbReference>
<keyword evidence="3 9" id="KW-0808">Transferase</keyword>
<dbReference type="Pfam" id="PF13718">
    <property type="entry name" value="GNAT_acetyltr_2"/>
    <property type="match status" value="1"/>
</dbReference>
<dbReference type="Gene3D" id="3.40.630.30">
    <property type="match status" value="1"/>
</dbReference>
<gene>
    <name evidence="9" type="primary">tmcA</name>
    <name evidence="13" type="ORF">QWJ08_14325</name>
</gene>
<evidence type="ECO:0000256" key="8">
    <source>
        <dbReference type="ARBA" id="ARBA00023315"/>
    </source>
</evidence>
<feature type="binding site" evidence="9">
    <location>
        <position position="510"/>
    </location>
    <ligand>
        <name>acetyl-CoA</name>
        <dbReference type="ChEBI" id="CHEBI:57288"/>
    </ligand>
</feature>
<dbReference type="SUPFAM" id="SSF52540">
    <property type="entry name" value="P-loop containing nucleoside triphosphate hydrolases"/>
    <property type="match status" value="1"/>
</dbReference>
<sequence length="670" mass="74694">MSKSDLPVATLMSQLEIAHHRLGFYLCGSALWADRVVQSFSDYFSAPRIAFLGGVGDEAHPCIHFKKGEQLLGQELDLLVVDFSSGFDANSFTAALGALVGGGVLIVRPWRSDQTNPAHQWLAQCLNQLIVLDESQPCSLPHYQVDSIDSTASLFAEQNEAIERLVNVVEGHRKRPFVLTADRGRGKSSALGIAAARLMASRKIRIAVTAPQLKSVQPVFSHAQQQLDITAKNKGRLEFGASSLEFIAPDELLRTCKEFDFVMIDEAAAIPLPLLEAMVTRFHRLAFSSTVHGYEGSGRGFTLKFVDWLKKTRSGMRQMHLTQPIRWQCNDPLESWAFASFLLDAESQQVDVDSDICPDDLLFSSHSPTELLANKHLLRQAFALLVNAHYQTTPNDLFSLLGDKQSQLYTLHNKQQLVGCLLTVKEGELSEELITDIALGRRRPKGQLVCASLITHLGMHEFGLHMSERVMRIAVQPQWQGRGLGSLMIEHLSQITEAHALTTSFGMTDELVRFWQASQFQPLKLGSARDAASGTYSLIMARALSLSSAIRTDYYPRQVPDWMLDRGEYLAPDLIRELMPPTKHSTVASDRQLVTNFANGGSNIESCAFVLHDWLSSLTKQQRQACSDLLLLHILCRLPVEACCQRFSLTGRKQFDKQIRQDVLKLLQVS</sequence>
<comment type="caution">
    <text evidence="9">Lacks conserved residue(s) required for the propagation of feature annotation.</text>
</comment>
<feature type="binding site" evidence="9">
    <location>
        <position position="158"/>
    </location>
    <ligand>
        <name>ATP</name>
        <dbReference type="ChEBI" id="CHEBI:30616"/>
    </ligand>
</feature>
<evidence type="ECO:0000256" key="3">
    <source>
        <dbReference type="ARBA" id="ARBA00022679"/>
    </source>
</evidence>
<feature type="domain" description="TmcA/NAT10 N-terminal" evidence="11">
    <location>
        <begin position="8"/>
        <end position="109"/>
    </location>
</feature>
<organism evidence="13 14">
    <name type="scientific">Vibrio agarivorans</name>
    <dbReference type="NCBI Taxonomy" id="153622"/>
    <lineage>
        <taxon>Bacteria</taxon>
        <taxon>Pseudomonadati</taxon>
        <taxon>Pseudomonadota</taxon>
        <taxon>Gammaproteobacteria</taxon>
        <taxon>Vibrionales</taxon>
        <taxon>Vibrionaceae</taxon>
        <taxon>Vibrio</taxon>
    </lineage>
</organism>
<dbReference type="InterPro" id="IPR032672">
    <property type="entry name" value="TmcA/NAT10/Kre33"/>
</dbReference>
<dbReference type="InterPro" id="IPR027417">
    <property type="entry name" value="P-loop_NTPase"/>
</dbReference>
<dbReference type="EMBL" id="JAUEOZ010000002">
    <property type="protein sequence ID" value="MDN2482512.1"/>
    <property type="molecule type" value="Genomic_DNA"/>
</dbReference>
<dbReference type="CDD" id="cd04301">
    <property type="entry name" value="NAT_SF"/>
    <property type="match status" value="1"/>
</dbReference>
<evidence type="ECO:0000256" key="7">
    <source>
        <dbReference type="ARBA" id="ARBA00022884"/>
    </source>
</evidence>
<comment type="function">
    <text evidence="9">Catalyzes the formation of N(4)-acetylcytidine (ac(4)C) at the wobble position of tRNA(Met), by using acetyl-CoA as an acetyl donor and ATP (or GTP).</text>
</comment>
<evidence type="ECO:0000259" key="10">
    <source>
        <dbReference type="Pfam" id="PF05127"/>
    </source>
</evidence>
<dbReference type="HAMAP" id="MF_01886">
    <property type="entry name" value="tRNA_acetyltr_TmcA"/>
    <property type="match status" value="1"/>
</dbReference>
<keyword evidence="14" id="KW-1185">Reference proteome</keyword>
<keyword evidence="7 9" id="KW-0694">RNA-binding</keyword>
<feature type="binding site" evidence="9">
    <location>
        <position position="326"/>
    </location>
    <ligand>
        <name>ATP</name>
        <dbReference type="ChEBI" id="CHEBI:30616"/>
    </ligand>
</feature>
<evidence type="ECO:0000256" key="2">
    <source>
        <dbReference type="ARBA" id="ARBA00022555"/>
    </source>
</evidence>
<keyword evidence="2 9" id="KW-0820">tRNA-binding</keyword>
<keyword evidence="6 9" id="KW-0067">ATP-binding</keyword>
<dbReference type="SUPFAM" id="SSF55729">
    <property type="entry name" value="Acyl-CoA N-acyltransferases (Nat)"/>
    <property type="match status" value="1"/>
</dbReference>
<dbReference type="RefSeq" id="WP_289962589.1">
    <property type="nucleotide sequence ID" value="NZ_JAUEOZ010000002.1"/>
</dbReference>
<protein>
    <recommendedName>
        <fullName evidence="9">tRNA(Met) cytidine acetyltransferase TmcA</fullName>
        <ecNumber evidence="9">2.3.1.193</ecNumber>
    </recommendedName>
</protein>
<evidence type="ECO:0000259" key="11">
    <source>
        <dbReference type="Pfam" id="PF08351"/>
    </source>
</evidence>
<reference evidence="13" key="1">
    <citation type="submission" date="2024-05" db="EMBL/GenBank/DDBJ databases">
        <title>Genome Sequences of Four Agar- Degrading Marine Bacteria.</title>
        <authorList>
            <person name="Phillips E.K."/>
            <person name="Shaffer J.C."/>
            <person name="Henson M.W."/>
            <person name="Temperton B."/>
            <person name="Thrash C.J."/>
            <person name="Martin M.O."/>
        </authorList>
    </citation>
    <scope>NUCLEOTIDE SEQUENCE</scope>
    <source>
        <strain evidence="13">EKP203</strain>
    </source>
</reference>
<evidence type="ECO:0000256" key="4">
    <source>
        <dbReference type="ARBA" id="ARBA00022694"/>
    </source>
</evidence>
<dbReference type="InterPro" id="IPR024914">
    <property type="entry name" value="tRNA_acetyltr_TmcA"/>
</dbReference>
<comment type="similarity">
    <text evidence="9">Belongs to the TmcA family.</text>
</comment>
<evidence type="ECO:0000256" key="1">
    <source>
        <dbReference type="ARBA" id="ARBA00022490"/>
    </source>
</evidence>
<dbReference type="Gene3D" id="3.40.50.11040">
    <property type="match status" value="1"/>
</dbReference>
<dbReference type="Pfam" id="PF08351">
    <property type="entry name" value="TmcA_N"/>
    <property type="match status" value="1"/>
</dbReference>
<evidence type="ECO:0000256" key="6">
    <source>
        <dbReference type="ARBA" id="ARBA00022840"/>
    </source>
</evidence>
<dbReference type="InterPro" id="IPR016181">
    <property type="entry name" value="Acyl_CoA_acyltransferase"/>
</dbReference>
<comment type="catalytic activity">
    <reaction evidence="9">
        <text>cytidine(34) in elongator tRNA(Met) + acetyl-CoA + ATP + H2O = N(4)-acetylcytidine(34) in elongator tRNA(Met) + ADP + phosphate + CoA + H(+)</text>
        <dbReference type="Rhea" id="RHEA:43788"/>
        <dbReference type="Rhea" id="RHEA-COMP:10693"/>
        <dbReference type="Rhea" id="RHEA-COMP:10694"/>
        <dbReference type="ChEBI" id="CHEBI:15377"/>
        <dbReference type="ChEBI" id="CHEBI:15378"/>
        <dbReference type="ChEBI" id="CHEBI:30616"/>
        <dbReference type="ChEBI" id="CHEBI:43474"/>
        <dbReference type="ChEBI" id="CHEBI:57287"/>
        <dbReference type="ChEBI" id="CHEBI:57288"/>
        <dbReference type="ChEBI" id="CHEBI:74900"/>
        <dbReference type="ChEBI" id="CHEBI:82748"/>
        <dbReference type="ChEBI" id="CHEBI:456216"/>
        <dbReference type="EC" id="2.3.1.193"/>
    </reaction>
</comment>
<accession>A0ABT7Y388</accession>
<evidence type="ECO:0000256" key="9">
    <source>
        <dbReference type="HAMAP-Rule" id="MF_01886"/>
    </source>
</evidence>
<evidence type="ECO:0000313" key="14">
    <source>
        <dbReference type="Proteomes" id="UP001169719"/>
    </source>
</evidence>
<evidence type="ECO:0000256" key="5">
    <source>
        <dbReference type="ARBA" id="ARBA00022741"/>
    </source>
</evidence>
<feature type="domain" description="N-acetyltransferase" evidence="12">
    <location>
        <begin position="382"/>
        <end position="499"/>
    </location>
</feature>
<evidence type="ECO:0000313" key="13">
    <source>
        <dbReference type="EMBL" id="MDN2482512.1"/>
    </source>
</evidence>
<dbReference type="Pfam" id="PF05127">
    <property type="entry name" value="NAT10_TcmA_helicase"/>
    <property type="match status" value="1"/>
</dbReference>
<dbReference type="PANTHER" id="PTHR10925:SF5">
    <property type="entry name" value="RNA CYTIDINE ACETYLTRANSFERASE"/>
    <property type="match status" value="1"/>
</dbReference>
<dbReference type="PANTHER" id="PTHR10925">
    <property type="entry name" value="N-ACETYLTRANSFERASE 10"/>
    <property type="match status" value="1"/>
</dbReference>
<keyword evidence="8 9" id="KW-0012">Acyltransferase</keyword>
<keyword evidence="1 9" id="KW-0963">Cytoplasm</keyword>
<proteinExistence type="inferred from homology"/>
<dbReference type="Gene3D" id="1.20.120.890">
    <property type="entry name" value="tRNA(Met) cytidine acetyltransferase, tail domain"/>
    <property type="match status" value="1"/>
</dbReference>
<dbReference type="EC" id="2.3.1.193" evidence="9"/>
<evidence type="ECO:0000259" key="12">
    <source>
        <dbReference type="Pfam" id="PF13718"/>
    </source>
</evidence>
<dbReference type="InterPro" id="IPR007807">
    <property type="entry name" value="TcmA/NAT10_helicase"/>
</dbReference>
<comment type="subcellular location">
    <subcellularLocation>
        <location evidence="9">Cytoplasm</location>
    </subcellularLocation>
</comment>
<feature type="domain" description="TcmA/NAT10 helicase" evidence="10">
    <location>
        <begin position="178"/>
        <end position="344"/>
    </location>
</feature>
<dbReference type="InterPro" id="IPR000182">
    <property type="entry name" value="GNAT_dom"/>
</dbReference>
<dbReference type="InterPro" id="IPR038321">
    <property type="entry name" value="TmcA_C_sf"/>
</dbReference>
<keyword evidence="5 9" id="KW-0547">Nucleotide-binding</keyword>
<name>A0ABT7Y388_9VIBR</name>